<dbReference type="InterPro" id="IPR008160">
    <property type="entry name" value="Collagen"/>
</dbReference>
<name>A0ABP6VU28_9ACTN</name>
<dbReference type="Proteomes" id="UP001500301">
    <property type="component" value="Unassembled WGS sequence"/>
</dbReference>
<dbReference type="PANTHER" id="PTHR24637">
    <property type="entry name" value="COLLAGEN"/>
    <property type="match status" value="1"/>
</dbReference>
<dbReference type="PANTHER" id="PTHR24637:SF421">
    <property type="entry name" value="CUTICLE COLLAGEN DPY-2"/>
    <property type="match status" value="1"/>
</dbReference>
<reference evidence="3" key="1">
    <citation type="journal article" date="2019" name="Int. J. Syst. Evol. Microbiol.">
        <title>The Global Catalogue of Microorganisms (GCM) 10K type strain sequencing project: providing services to taxonomists for standard genome sequencing and annotation.</title>
        <authorList>
            <consortium name="The Broad Institute Genomics Platform"/>
            <consortium name="The Broad Institute Genome Sequencing Center for Infectious Disease"/>
            <person name="Wu L."/>
            <person name="Ma J."/>
        </authorList>
    </citation>
    <scope>NUCLEOTIDE SEQUENCE [LARGE SCALE GENOMIC DNA]</scope>
    <source>
        <strain evidence="3">JCM 17460</strain>
    </source>
</reference>
<proteinExistence type="predicted"/>
<evidence type="ECO:0000256" key="1">
    <source>
        <dbReference type="SAM" id="MobiDB-lite"/>
    </source>
</evidence>
<evidence type="ECO:0000313" key="3">
    <source>
        <dbReference type="Proteomes" id="UP001500301"/>
    </source>
</evidence>
<organism evidence="2 3">
    <name type="scientific">Nocardioides daeguensis</name>
    <dbReference type="NCBI Taxonomy" id="908359"/>
    <lineage>
        <taxon>Bacteria</taxon>
        <taxon>Bacillati</taxon>
        <taxon>Actinomycetota</taxon>
        <taxon>Actinomycetes</taxon>
        <taxon>Propionibacteriales</taxon>
        <taxon>Nocardioidaceae</taxon>
        <taxon>Nocardioides</taxon>
    </lineage>
</organism>
<sequence>MSIVRRLLAPGVVLATILALALAGGSYAAAKITGKQIAKSAITSKHVKDGSLTAADLSPAALAALKGGDRGPAGEKGAPGAPGPAGAPGPQGATGPQGNTGPQGATGAQGPQGAAGPQGPAGILGLAKVETADSVGGNAEKTTWANCPAGKVLISWALSSAANIDDLTVTPKHAGYDLFGFPTGIGVRVSNLVPGTNGYTLVALCASAS</sequence>
<feature type="region of interest" description="Disordered" evidence="1">
    <location>
        <begin position="65"/>
        <end position="122"/>
    </location>
</feature>
<dbReference type="EMBL" id="BAABBB010000016">
    <property type="protein sequence ID" value="GAA3540947.1"/>
    <property type="molecule type" value="Genomic_DNA"/>
</dbReference>
<evidence type="ECO:0008006" key="4">
    <source>
        <dbReference type="Google" id="ProtNLM"/>
    </source>
</evidence>
<dbReference type="Pfam" id="PF01391">
    <property type="entry name" value="Collagen"/>
    <property type="match status" value="1"/>
</dbReference>
<comment type="caution">
    <text evidence="2">The sequence shown here is derived from an EMBL/GenBank/DDBJ whole genome shotgun (WGS) entry which is preliminary data.</text>
</comment>
<evidence type="ECO:0000313" key="2">
    <source>
        <dbReference type="EMBL" id="GAA3540947.1"/>
    </source>
</evidence>
<accession>A0ABP6VU28</accession>
<gene>
    <name evidence="2" type="ORF">GCM10022263_30360</name>
</gene>
<dbReference type="RefSeq" id="WP_281426956.1">
    <property type="nucleotide sequence ID" value="NZ_BAABBB010000016.1"/>
</dbReference>
<protein>
    <recommendedName>
        <fullName evidence="4">Collagen-like protein</fullName>
    </recommendedName>
</protein>
<keyword evidence="3" id="KW-1185">Reference proteome</keyword>
<feature type="compositionally biased region" description="Low complexity" evidence="1">
    <location>
        <begin position="88"/>
        <end position="121"/>
    </location>
</feature>